<proteinExistence type="predicted"/>
<evidence type="ECO:0000256" key="3">
    <source>
        <dbReference type="ARBA" id="ARBA00023163"/>
    </source>
</evidence>
<sequence>MIFEEAKVFSNGNLQEHLVVGHPYHPARPAFLFLKEGFIKLREQINVYTLHKNGVILIDSTSVYEILEYSEDIDILIVAYNRNFFDTLNLKLNRLHAFRSIRAEFKKGYQASESEFPVLWQNVLNIQYYIENIDQQEYQIEIIESLFAALVYQLANIVAHQRKISKQKMSRSQEIAFDFIKLVTGNFKIERNVEYYAQRLMISSRHLTVVLKEVFGKSAIQILNEFVLNEAKAQLSSSLKPINEISNELKFSDQYSFSHFFKKHENLSPSQYRNQF</sequence>
<dbReference type="OrthoDB" id="632644at2"/>
<organism evidence="5 6">
    <name type="scientific">Soonwooa buanensis</name>
    <dbReference type="NCBI Taxonomy" id="619805"/>
    <lineage>
        <taxon>Bacteria</taxon>
        <taxon>Pseudomonadati</taxon>
        <taxon>Bacteroidota</taxon>
        <taxon>Flavobacteriia</taxon>
        <taxon>Flavobacteriales</taxon>
        <taxon>Weeksellaceae</taxon>
        <taxon>Chryseobacterium group</taxon>
        <taxon>Soonwooa</taxon>
    </lineage>
</organism>
<dbReference type="STRING" id="619805.SAMN05660477_00062"/>
<keyword evidence="6" id="KW-1185">Reference proteome</keyword>
<evidence type="ECO:0000313" key="5">
    <source>
        <dbReference type="EMBL" id="SKB58764.1"/>
    </source>
</evidence>
<accession>A0A1T5CH59</accession>
<feature type="domain" description="HTH araC/xylS-type" evidence="4">
    <location>
        <begin position="177"/>
        <end position="275"/>
    </location>
</feature>
<dbReference type="GO" id="GO:0003700">
    <property type="term" value="F:DNA-binding transcription factor activity"/>
    <property type="evidence" value="ECO:0007669"/>
    <property type="project" value="InterPro"/>
</dbReference>
<dbReference type="PANTHER" id="PTHR43280">
    <property type="entry name" value="ARAC-FAMILY TRANSCRIPTIONAL REGULATOR"/>
    <property type="match status" value="1"/>
</dbReference>
<dbReference type="AlphaFoldDB" id="A0A1T5CH59"/>
<name>A0A1T5CH59_9FLAO</name>
<dbReference type="InterPro" id="IPR018060">
    <property type="entry name" value="HTH_AraC"/>
</dbReference>
<evidence type="ECO:0000256" key="2">
    <source>
        <dbReference type="ARBA" id="ARBA00023125"/>
    </source>
</evidence>
<evidence type="ECO:0000313" key="6">
    <source>
        <dbReference type="Proteomes" id="UP000191112"/>
    </source>
</evidence>
<dbReference type="PANTHER" id="PTHR43280:SF32">
    <property type="entry name" value="TRANSCRIPTIONAL REGULATORY PROTEIN"/>
    <property type="match status" value="1"/>
</dbReference>
<protein>
    <submittedName>
        <fullName evidence="5">AraC-type DNA-binding protein</fullName>
    </submittedName>
</protein>
<dbReference type="GO" id="GO:0043565">
    <property type="term" value="F:sequence-specific DNA binding"/>
    <property type="evidence" value="ECO:0007669"/>
    <property type="project" value="InterPro"/>
</dbReference>
<evidence type="ECO:0000259" key="4">
    <source>
        <dbReference type="PROSITE" id="PS01124"/>
    </source>
</evidence>
<dbReference type="PROSITE" id="PS01124">
    <property type="entry name" value="HTH_ARAC_FAMILY_2"/>
    <property type="match status" value="1"/>
</dbReference>
<dbReference type="EMBL" id="FUYZ01000001">
    <property type="protein sequence ID" value="SKB58764.1"/>
    <property type="molecule type" value="Genomic_DNA"/>
</dbReference>
<dbReference type="SUPFAM" id="SSF46689">
    <property type="entry name" value="Homeodomain-like"/>
    <property type="match status" value="1"/>
</dbReference>
<keyword evidence="1" id="KW-0805">Transcription regulation</keyword>
<dbReference type="Gene3D" id="1.10.10.60">
    <property type="entry name" value="Homeodomain-like"/>
    <property type="match status" value="1"/>
</dbReference>
<dbReference type="Pfam" id="PF12833">
    <property type="entry name" value="HTH_18"/>
    <property type="match status" value="1"/>
</dbReference>
<dbReference type="Proteomes" id="UP000191112">
    <property type="component" value="Unassembled WGS sequence"/>
</dbReference>
<dbReference type="RefSeq" id="WP_079665401.1">
    <property type="nucleotide sequence ID" value="NZ_FUYZ01000001.1"/>
</dbReference>
<dbReference type="InterPro" id="IPR009057">
    <property type="entry name" value="Homeodomain-like_sf"/>
</dbReference>
<gene>
    <name evidence="5" type="ORF">SAMN05660477_00062</name>
</gene>
<keyword evidence="3" id="KW-0804">Transcription</keyword>
<dbReference type="SMART" id="SM00342">
    <property type="entry name" value="HTH_ARAC"/>
    <property type="match status" value="1"/>
</dbReference>
<evidence type="ECO:0000256" key="1">
    <source>
        <dbReference type="ARBA" id="ARBA00023015"/>
    </source>
</evidence>
<keyword evidence="2 5" id="KW-0238">DNA-binding</keyword>
<reference evidence="5 6" key="1">
    <citation type="submission" date="2017-02" db="EMBL/GenBank/DDBJ databases">
        <authorList>
            <person name="Peterson S.W."/>
        </authorList>
    </citation>
    <scope>NUCLEOTIDE SEQUENCE [LARGE SCALE GENOMIC DNA]</scope>
    <source>
        <strain evidence="5 6">DSM 22323</strain>
    </source>
</reference>